<dbReference type="RefSeq" id="WP_258332058.1">
    <property type="nucleotide sequence ID" value="NZ_JAPTGG010000009.1"/>
</dbReference>
<organism evidence="8 9">
    <name type="scientific">Dasania phycosphaerae</name>
    <dbReference type="NCBI Taxonomy" id="2950436"/>
    <lineage>
        <taxon>Bacteria</taxon>
        <taxon>Pseudomonadati</taxon>
        <taxon>Pseudomonadota</taxon>
        <taxon>Gammaproteobacteria</taxon>
        <taxon>Cellvibrionales</taxon>
        <taxon>Spongiibacteraceae</taxon>
        <taxon>Dasania</taxon>
    </lineage>
</organism>
<dbReference type="Pfam" id="PF01300">
    <property type="entry name" value="Sua5_yciO_yrdC"/>
    <property type="match status" value="1"/>
</dbReference>
<dbReference type="InterPro" id="IPR017945">
    <property type="entry name" value="DHBP_synth_RibB-like_a/b_dom"/>
</dbReference>
<evidence type="ECO:0000256" key="5">
    <source>
        <dbReference type="ARBA" id="ARBA00022679"/>
    </source>
</evidence>
<evidence type="ECO:0000313" key="9">
    <source>
        <dbReference type="Proteomes" id="UP001069090"/>
    </source>
</evidence>
<keyword evidence="5" id="KW-0808">Transferase</keyword>
<dbReference type="PROSITE" id="PS51163">
    <property type="entry name" value="YRDC"/>
    <property type="match status" value="1"/>
</dbReference>
<dbReference type="SUPFAM" id="SSF55821">
    <property type="entry name" value="YrdC/RibB"/>
    <property type="match status" value="1"/>
</dbReference>
<keyword evidence="4" id="KW-0963">Cytoplasm</keyword>
<dbReference type="GO" id="GO:0005737">
    <property type="term" value="C:cytoplasm"/>
    <property type="evidence" value="ECO:0007669"/>
    <property type="project" value="UniProtKB-SubCell"/>
</dbReference>
<evidence type="ECO:0000256" key="2">
    <source>
        <dbReference type="ARBA" id="ARBA00007663"/>
    </source>
</evidence>
<keyword evidence="9" id="KW-1185">Reference proteome</keyword>
<dbReference type="GO" id="GO:0003725">
    <property type="term" value="F:double-stranded RNA binding"/>
    <property type="evidence" value="ECO:0007669"/>
    <property type="project" value="InterPro"/>
</dbReference>
<sequence length="219" mass="24400">MNSEVENALKSIKNSGLCLIKADIGFGLVGHSEESMRKMYELKGRDLSNPAIIVGNLDVVDEISLIDSTTRQWIKDISSRTTLAVILPVNPESKMLKRLPKFVYKQATLNETVAIFLNTGKFLERLVNLAYQEEILLTGSSGNLSGRGNQYQIDDVGEAITEKVDYTYNEGACAYENSHRSATTIVNLALKNIRRVGVNHNLIKSEFIKYKEVQENASV</sequence>
<dbReference type="AlphaFoldDB" id="A0A9J6RPG0"/>
<name>A0A9J6RPG0_9GAMM</name>
<dbReference type="PANTHER" id="PTHR17490">
    <property type="entry name" value="SUA5"/>
    <property type="match status" value="1"/>
</dbReference>
<evidence type="ECO:0000256" key="4">
    <source>
        <dbReference type="ARBA" id="ARBA00022490"/>
    </source>
</evidence>
<dbReference type="Proteomes" id="UP001069090">
    <property type="component" value="Unassembled WGS sequence"/>
</dbReference>
<dbReference type="InterPro" id="IPR050156">
    <property type="entry name" value="TC-AMP_synthase_SUA5"/>
</dbReference>
<dbReference type="InterPro" id="IPR006070">
    <property type="entry name" value="Sua5-like_dom"/>
</dbReference>
<dbReference type="PANTHER" id="PTHR17490:SF10">
    <property type="entry name" value="THREONYLCARBAMOYL-AMP SYNTHASE"/>
    <property type="match status" value="1"/>
</dbReference>
<evidence type="ECO:0000259" key="7">
    <source>
        <dbReference type="PROSITE" id="PS51163"/>
    </source>
</evidence>
<evidence type="ECO:0000313" key="8">
    <source>
        <dbReference type="EMBL" id="MCZ0865909.1"/>
    </source>
</evidence>
<comment type="subcellular location">
    <subcellularLocation>
        <location evidence="1">Cytoplasm</location>
    </subcellularLocation>
</comment>
<dbReference type="GO" id="GO:0061710">
    <property type="term" value="F:L-threonylcarbamoyladenylate synthase"/>
    <property type="evidence" value="ECO:0007669"/>
    <property type="project" value="UniProtKB-EC"/>
</dbReference>
<feature type="domain" description="YrdC-like" evidence="7">
    <location>
        <begin position="2"/>
        <end position="199"/>
    </location>
</feature>
<dbReference type="GO" id="GO:0000049">
    <property type="term" value="F:tRNA binding"/>
    <property type="evidence" value="ECO:0007669"/>
    <property type="project" value="TreeGrafter"/>
</dbReference>
<accession>A0A9J6RPG0</accession>
<evidence type="ECO:0000256" key="3">
    <source>
        <dbReference type="ARBA" id="ARBA00012584"/>
    </source>
</evidence>
<dbReference type="GO" id="GO:0006450">
    <property type="term" value="P:regulation of translational fidelity"/>
    <property type="evidence" value="ECO:0007669"/>
    <property type="project" value="TreeGrafter"/>
</dbReference>
<comment type="catalytic activity">
    <reaction evidence="6">
        <text>L-threonine + hydrogencarbonate + ATP = L-threonylcarbamoyladenylate + diphosphate + H2O</text>
        <dbReference type="Rhea" id="RHEA:36407"/>
        <dbReference type="ChEBI" id="CHEBI:15377"/>
        <dbReference type="ChEBI" id="CHEBI:17544"/>
        <dbReference type="ChEBI" id="CHEBI:30616"/>
        <dbReference type="ChEBI" id="CHEBI:33019"/>
        <dbReference type="ChEBI" id="CHEBI:57926"/>
        <dbReference type="ChEBI" id="CHEBI:73682"/>
        <dbReference type="EC" id="2.7.7.87"/>
    </reaction>
</comment>
<comment type="similarity">
    <text evidence="2">Belongs to the SUA5 family.</text>
</comment>
<protein>
    <recommendedName>
        <fullName evidence="3">L-threonylcarbamoyladenylate synthase</fullName>
        <ecNumber evidence="3">2.7.7.87</ecNumber>
    </recommendedName>
</protein>
<evidence type="ECO:0000256" key="1">
    <source>
        <dbReference type="ARBA" id="ARBA00004496"/>
    </source>
</evidence>
<evidence type="ECO:0000256" key="6">
    <source>
        <dbReference type="ARBA" id="ARBA00048366"/>
    </source>
</evidence>
<proteinExistence type="inferred from homology"/>
<reference evidence="8 9" key="1">
    <citation type="submission" date="2022-12" db="EMBL/GenBank/DDBJ databases">
        <title>Dasania phycosphaerae sp. nov., isolated from particulate material of the south coast of Korea.</title>
        <authorList>
            <person name="Jiang Y."/>
        </authorList>
    </citation>
    <scope>NUCLEOTIDE SEQUENCE [LARGE SCALE GENOMIC DNA]</scope>
    <source>
        <strain evidence="8 9">GY-19</strain>
    </source>
</reference>
<comment type="caution">
    <text evidence="8">The sequence shown here is derived from an EMBL/GenBank/DDBJ whole genome shotgun (WGS) entry which is preliminary data.</text>
</comment>
<gene>
    <name evidence="8" type="ORF">O0V09_11900</name>
</gene>
<dbReference type="EMBL" id="JAPTGG010000009">
    <property type="protein sequence ID" value="MCZ0865909.1"/>
    <property type="molecule type" value="Genomic_DNA"/>
</dbReference>
<dbReference type="Gene3D" id="3.90.870.10">
    <property type="entry name" value="DHBP synthase"/>
    <property type="match status" value="1"/>
</dbReference>
<dbReference type="EC" id="2.7.7.87" evidence="3"/>